<dbReference type="CDD" id="cd12797">
    <property type="entry name" value="M23_peptidase"/>
    <property type="match status" value="1"/>
</dbReference>
<dbReference type="RefSeq" id="WP_415862027.1">
    <property type="nucleotide sequence ID" value="NZ_CP134536.1"/>
</dbReference>
<evidence type="ECO:0000259" key="2">
    <source>
        <dbReference type="Pfam" id="PF01551"/>
    </source>
</evidence>
<dbReference type="PANTHER" id="PTHR21666:SF285">
    <property type="entry name" value="M23 FAMILY METALLOPEPTIDASE"/>
    <property type="match status" value="1"/>
</dbReference>
<dbReference type="Proteomes" id="UP001303407">
    <property type="component" value="Chromosome"/>
</dbReference>
<protein>
    <submittedName>
        <fullName evidence="3">M23 family metallopeptidase</fullName>
        <ecNumber evidence="3">3.4.-.-</ecNumber>
    </submittedName>
</protein>
<sequence>MRLILFVLFISSSLLGAQNNYPQDYFSSPLEVPLILSGTFAELRSNHFHSGLDIKTQQRVGLKVKAIANGYVSRIKISHFGYGKALYITHPNGYTSVYGHLQKFSPEIEAYIKKHQYEKESYQIELFPSSATLPITKDSLIAYSGNSGGSGGPHLHFEIRDKAERPMNPMLFGINVEDNIAPIIKSIYAYPIDANSFVNKSNTKQKLNLIPIENGNYVIKNMEAYGHIGFGVETNDRQDLAANSNGVYNIQTLVNGNKNFEIDFKRFSFDETKHINQLIDYEIYTTKKQRIQKLFKKNNPLSLLKPVLNNGFLNIEDSTYSVYKIRVADYKNNESWVTINIKGTKNSIIETIEHKETTPYFIKTDQTVNLKKENIAVNFYKDTFYDDFYLDFEVKNDTLTLHKNTIAAKKSFNIAFDISKYNDEDKQKLYIARLIGYNKYPIYSNTKRKGNLLTTNTKILGTYTLATDNIKPTILPINFKNGQWLSKYRYLKIKIDDKDSGISNYRATVNGKWILMEYDYKTKTLTHDFNDGLITDTKNNLKVIVTDNVGNNSTFETLFYRK</sequence>
<evidence type="ECO:0000313" key="3">
    <source>
        <dbReference type="EMBL" id="WNH12045.1"/>
    </source>
</evidence>
<dbReference type="PANTHER" id="PTHR21666">
    <property type="entry name" value="PEPTIDASE-RELATED"/>
    <property type="match status" value="1"/>
</dbReference>
<keyword evidence="3" id="KW-0378">Hydrolase</keyword>
<gene>
    <name evidence="3" type="ORF">RHP49_14240</name>
</gene>
<feature type="domain" description="M23ase beta-sheet core" evidence="2">
    <location>
        <begin position="48"/>
        <end position="115"/>
    </location>
</feature>
<name>A0ABY9Y1R4_9FLAO</name>
<evidence type="ECO:0000313" key="4">
    <source>
        <dbReference type="Proteomes" id="UP001303407"/>
    </source>
</evidence>
<dbReference type="InterPro" id="IPR050570">
    <property type="entry name" value="Cell_wall_metabolism_enzyme"/>
</dbReference>
<dbReference type="Gene3D" id="2.70.70.10">
    <property type="entry name" value="Glucose Permease (Domain IIA)"/>
    <property type="match status" value="1"/>
</dbReference>
<evidence type="ECO:0000256" key="1">
    <source>
        <dbReference type="SAM" id="SignalP"/>
    </source>
</evidence>
<reference evidence="3 4" key="1">
    <citation type="submission" date="2023-09" db="EMBL/GenBank/DDBJ databases">
        <title>Thalassobella suaedae gen. nov., sp. nov., a marine bacterium of the family Flavobacteriaceae isolated from a halophyte Suaeda japonica.</title>
        <authorList>
            <person name="Lee S.Y."/>
            <person name="Hwang C.Y."/>
        </authorList>
    </citation>
    <scope>NUCLEOTIDE SEQUENCE [LARGE SCALE GENOMIC DNA]</scope>
    <source>
        <strain evidence="3 4">HL-DH10</strain>
    </source>
</reference>
<dbReference type="EC" id="3.4.-.-" evidence="3"/>
<dbReference type="InterPro" id="IPR016047">
    <property type="entry name" value="M23ase_b-sheet_dom"/>
</dbReference>
<keyword evidence="1" id="KW-0732">Signal</keyword>
<organism evidence="3 4">
    <name type="scientific">Thalassobellus suaedae</name>
    <dbReference type="NCBI Taxonomy" id="3074124"/>
    <lineage>
        <taxon>Bacteria</taxon>
        <taxon>Pseudomonadati</taxon>
        <taxon>Bacteroidota</taxon>
        <taxon>Flavobacteriia</taxon>
        <taxon>Flavobacteriales</taxon>
        <taxon>Flavobacteriaceae</taxon>
        <taxon>Thalassobellus</taxon>
    </lineage>
</organism>
<accession>A0ABY9Y1R4</accession>
<dbReference type="Pfam" id="PF01551">
    <property type="entry name" value="Peptidase_M23"/>
    <property type="match status" value="1"/>
</dbReference>
<keyword evidence="4" id="KW-1185">Reference proteome</keyword>
<feature type="chain" id="PRO_5047549716" evidence="1">
    <location>
        <begin position="18"/>
        <end position="562"/>
    </location>
</feature>
<dbReference type="EMBL" id="CP134536">
    <property type="protein sequence ID" value="WNH12045.1"/>
    <property type="molecule type" value="Genomic_DNA"/>
</dbReference>
<dbReference type="InterPro" id="IPR011055">
    <property type="entry name" value="Dup_hybrid_motif"/>
</dbReference>
<feature type="signal peptide" evidence="1">
    <location>
        <begin position="1"/>
        <end position="17"/>
    </location>
</feature>
<dbReference type="SUPFAM" id="SSF51261">
    <property type="entry name" value="Duplicated hybrid motif"/>
    <property type="match status" value="1"/>
</dbReference>
<proteinExistence type="predicted"/>
<dbReference type="GO" id="GO:0016787">
    <property type="term" value="F:hydrolase activity"/>
    <property type="evidence" value="ECO:0007669"/>
    <property type="project" value="UniProtKB-KW"/>
</dbReference>